<dbReference type="Gene3D" id="3.40.30.10">
    <property type="entry name" value="Glutaredoxin"/>
    <property type="match status" value="1"/>
</dbReference>
<sequence length="234" mass="25866">MAQADLNNVKILSKKERIKFFREQQAKEHQSQQRKGLLGKTIIVIAAIATIVFLGYLVLSSSPSSQNGGSSNMTSLGNLKLGDQAPDFTLPATNGPTVSLSQYKGRNVLLYFNEGVMCQPCWKQIGTMQKNIDGFRQLDTEVVTISVDSPSTWEPILKAEGVTTVPVLVDLDREVSKAYGVLNLPSQMHSDRPGHTFVLVDKDSKIAWIADYPTMRVAEQEILNSIKQSLEKNL</sequence>
<proteinExistence type="predicted"/>
<gene>
    <name evidence="4" type="ORF">A2864_02735</name>
</gene>
<evidence type="ECO:0000313" key="5">
    <source>
        <dbReference type="Proteomes" id="UP000177900"/>
    </source>
</evidence>
<protein>
    <recommendedName>
        <fullName evidence="3">Thioredoxin domain-containing protein</fullName>
    </recommendedName>
</protein>
<keyword evidence="2" id="KW-0812">Transmembrane</keyword>
<dbReference type="GO" id="GO:0016491">
    <property type="term" value="F:oxidoreductase activity"/>
    <property type="evidence" value="ECO:0007669"/>
    <property type="project" value="InterPro"/>
</dbReference>
<dbReference type="EMBL" id="MHCV01000027">
    <property type="protein sequence ID" value="OGY27425.1"/>
    <property type="molecule type" value="Genomic_DNA"/>
</dbReference>
<dbReference type="InterPro" id="IPR036249">
    <property type="entry name" value="Thioredoxin-like_sf"/>
</dbReference>
<dbReference type="GO" id="GO:0016209">
    <property type="term" value="F:antioxidant activity"/>
    <property type="evidence" value="ECO:0007669"/>
    <property type="project" value="InterPro"/>
</dbReference>
<evidence type="ECO:0000313" key="4">
    <source>
        <dbReference type="EMBL" id="OGY27425.1"/>
    </source>
</evidence>
<feature type="domain" description="Thioredoxin" evidence="3">
    <location>
        <begin position="79"/>
        <end position="231"/>
    </location>
</feature>
<dbReference type="InterPro" id="IPR050455">
    <property type="entry name" value="Tpx_Peroxidase_subfamily"/>
</dbReference>
<dbReference type="AlphaFoldDB" id="A0A1G1WI78"/>
<feature type="transmembrane region" description="Helical" evidence="2">
    <location>
        <begin position="37"/>
        <end position="59"/>
    </location>
</feature>
<name>A0A1G1WI78_9BACT</name>
<reference evidence="4 5" key="1">
    <citation type="journal article" date="2016" name="Nat. Commun.">
        <title>Thousands of microbial genomes shed light on interconnected biogeochemical processes in an aquifer system.</title>
        <authorList>
            <person name="Anantharaman K."/>
            <person name="Brown C.T."/>
            <person name="Hug L.A."/>
            <person name="Sharon I."/>
            <person name="Castelle C.J."/>
            <person name="Probst A.J."/>
            <person name="Thomas B.C."/>
            <person name="Singh A."/>
            <person name="Wilkins M.J."/>
            <person name="Karaoz U."/>
            <person name="Brodie E.L."/>
            <person name="Williams K.H."/>
            <person name="Hubbard S.S."/>
            <person name="Banfield J.F."/>
        </authorList>
    </citation>
    <scope>NUCLEOTIDE SEQUENCE [LARGE SCALE GENOMIC DNA]</scope>
</reference>
<keyword evidence="2" id="KW-1133">Transmembrane helix</keyword>
<keyword evidence="2" id="KW-0472">Membrane</keyword>
<dbReference type="PANTHER" id="PTHR43110:SF1">
    <property type="entry name" value="THIOL PEROXIDASE"/>
    <property type="match status" value="1"/>
</dbReference>
<keyword evidence="1" id="KW-0676">Redox-active center</keyword>
<dbReference type="Pfam" id="PF00578">
    <property type="entry name" value="AhpC-TSA"/>
    <property type="match status" value="1"/>
</dbReference>
<accession>A0A1G1WI78</accession>
<dbReference type="InterPro" id="IPR013766">
    <property type="entry name" value="Thioredoxin_domain"/>
</dbReference>
<dbReference type="PANTHER" id="PTHR43110">
    <property type="entry name" value="THIOL PEROXIDASE"/>
    <property type="match status" value="1"/>
</dbReference>
<organism evidence="4 5">
    <name type="scientific">Candidatus Woykebacteria bacterium RIFCSPHIGHO2_01_FULL_39_12</name>
    <dbReference type="NCBI Taxonomy" id="1802599"/>
    <lineage>
        <taxon>Bacteria</taxon>
        <taxon>Candidatus Woykeibacteriota</taxon>
    </lineage>
</organism>
<evidence type="ECO:0000259" key="3">
    <source>
        <dbReference type="PROSITE" id="PS51352"/>
    </source>
</evidence>
<evidence type="ECO:0000256" key="1">
    <source>
        <dbReference type="ARBA" id="ARBA00023284"/>
    </source>
</evidence>
<evidence type="ECO:0000256" key="2">
    <source>
        <dbReference type="SAM" id="Phobius"/>
    </source>
</evidence>
<dbReference type="CDD" id="cd02971">
    <property type="entry name" value="PRX_family"/>
    <property type="match status" value="1"/>
</dbReference>
<dbReference type="PROSITE" id="PS51352">
    <property type="entry name" value="THIOREDOXIN_2"/>
    <property type="match status" value="1"/>
</dbReference>
<dbReference type="InterPro" id="IPR000866">
    <property type="entry name" value="AhpC/TSA"/>
</dbReference>
<dbReference type="SUPFAM" id="SSF52833">
    <property type="entry name" value="Thioredoxin-like"/>
    <property type="match status" value="1"/>
</dbReference>
<dbReference type="Proteomes" id="UP000177900">
    <property type="component" value="Unassembled WGS sequence"/>
</dbReference>
<comment type="caution">
    <text evidence="4">The sequence shown here is derived from an EMBL/GenBank/DDBJ whole genome shotgun (WGS) entry which is preliminary data.</text>
</comment>